<organism evidence="1 2">
    <name type="scientific">Nocardioides jiangsuensis</name>
    <dbReference type="NCBI Taxonomy" id="2866161"/>
    <lineage>
        <taxon>Bacteria</taxon>
        <taxon>Bacillati</taxon>
        <taxon>Actinomycetota</taxon>
        <taxon>Actinomycetes</taxon>
        <taxon>Propionibacteriales</taxon>
        <taxon>Nocardioidaceae</taxon>
        <taxon>Nocardioides</taxon>
    </lineage>
</organism>
<name>A0ABS7RP43_9ACTN</name>
<evidence type="ECO:0000313" key="2">
    <source>
        <dbReference type="Proteomes" id="UP000754710"/>
    </source>
</evidence>
<accession>A0ABS7RP43</accession>
<dbReference type="Proteomes" id="UP000754710">
    <property type="component" value="Unassembled WGS sequence"/>
</dbReference>
<protein>
    <submittedName>
        <fullName evidence="1">Uncharacterized protein</fullName>
    </submittedName>
</protein>
<gene>
    <name evidence="1" type="ORF">K1X13_18520</name>
</gene>
<reference evidence="1 2" key="1">
    <citation type="submission" date="2021-08" db="EMBL/GenBank/DDBJ databases">
        <title>Nocardioides bacterium WL0053 sp. nov., isolated from the sediment.</title>
        <authorList>
            <person name="Wang L."/>
            <person name="Zhang D."/>
            <person name="Zhang A."/>
        </authorList>
    </citation>
    <scope>NUCLEOTIDE SEQUENCE [LARGE SCALE GENOMIC DNA]</scope>
    <source>
        <strain evidence="1 2">WL0053</strain>
    </source>
</reference>
<evidence type="ECO:0000313" key="1">
    <source>
        <dbReference type="EMBL" id="MBY9076829.1"/>
    </source>
</evidence>
<comment type="caution">
    <text evidence="1">The sequence shown here is derived from an EMBL/GenBank/DDBJ whole genome shotgun (WGS) entry which is preliminary data.</text>
</comment>
<dbReference type="EMBL" id="JAIEZQ010000003">
    <property type="protein sequence ID" value="MBY9076829.1"/>
    <property type="molecule type" value="Genomic_DNA"/>
</dbReference>
<keyword evidence="2" id="KW-1185">Reference proteome</keyword>
<proteinExistence type="predicted"/>
<sequence length="188" mass="20792">MPSLYFYAVEDDHPLLVDCLFEPDLDLRAFETQSRPNEGIREFHSADEVLGAWRGSSPSRLTLVLLAPDSGVAPTFRKVSLRGPSYRRGDYDFRCEGWGLIHLHVGQVTHDQLSRSTLGHNSERRAAGRAQTYDWLGAPDAWNWEAVTATSRALNRGIRKAASGFVGSRPILPAAYQASQSGLLLDPA</sequence>
<dbReference type="RefSeq" id="WP_221026609.1">
    <property type="nucleotide sequence ID" value="NZ_JAIEZQ010000003.1"/>
</dbReference>